<dbReference type="InterPro" id="IPR010376">
    <property type="entry name" value="GBBH-like_N"/>
</dbReference>
<dbReference type="GO" id="GO:0045329">
    <property type="term" value="P:carnitine biosynthetic process"/>
    <property type="evidence" value="ECO:0007669"/>
    <property type="project" value="UniProtKB-UniPathway"/>
</dbReference>
<comment type="cofactor">
    <cofactor evidence="2">
        <name>L-ascorbate</name>
        <dbReference type="ChEBI" id="CHEBI:38290"/>
    </cofactor>
</comment>
<evidence type="ECO:0000259" key="17">
    <source>
        <dbReference type="Pfam" id="PF06155"/>
    </source>
</evidence>
<proteinExistence type="inferred from homology"/>
<comment type="similarity">
    <text evidence="4">Belongs to the gamma-BBH/TMLD family.</text>
</comment>
<keyword evidence="7" id="KW-0124">Carnitine biosynthesis</keyword>
<comment type="catalytic activity">
    <reaction evidence="15">
        <text>N(6),N(6),N(6)-trimethyl-L-lysine + 2-oxoglutarate + O2 = (3S)-3-hydroxy-N(6),N(6),N(6)-trimethyl-L-lysine + succinate + CO2</text>
        <dbReference type="Rhea" id="RHEA:14181"/>
        <dbReference type="ChEBI" id="CHEBI:15379"/>
        <dbReference type="ChEBI" id="CHEBI:16526"/>
        <dbReference type="ChEBI" id="CHEBI:16810"/>
        <dbReference type="ChEBI" id="CHEBI:30031"/>
        <dbReference type="ChEBI" id="CHEBI:58100"/>
        <dbReference type="ChEBI" id="CHEBI:141499"/>
        <dbReference type="EC" id="1.14.11.8"/>
    </reaction>
</comment>
<dbReference type="GO" id="GO:0050353">
    <property type="term" value="F:trimethyllysine dioxygenase activity"/>
    <property type="evidence" value="ECO:0007669"/>
    <property type="project" value="UniProtKB-EC"/>
</dbReference>
<evidence type="ECO:0000256" key="5">
    <source>
        <dbReference type="ARBA" id="ARBA00012267"/>
    </source>
</evidence>
<dbReference type="Proteomes" id="UP000318582">
    <property type="component" value="Unassembled WGS sequence"/>
</dbReference>
<dbReference type="EC" id="1.14.11.8" evidence="5"/>
<dbReference type="SUPFAM" id="SSF51197">
    <property type="entry name" value="Clavaminate synthase-like"/>
    <property type="match status" value="1"/>
</dbReference>
<organism evidence="18 19">
    <name type="scientific">Powellomyces hirtus</name>
    <dbReference type="NCBI Taxonomy" id="109895"/>
    <lineage>
        <taxon>Eukaryota</taxon>
        <taxon>Fungi</taxon>
        <taxon>Fungi incertae sedis</taxon>
        <taxon>Chytridiomycota</taxon>
        <taxon>Chytridiomycota incertae sedis</taxon>
        <taxon>Chytridiomycetes</taxon>
        <taxon>Spizellomycetales</taxon>
        <taxon>Powellomycetaceae</taxon>
        <taxon>Powellomyces</taxon>
    </lineage>
</organism>
<evidence type="ECO:0000256" key="9">
    <source>
        <dbReference type="ARBA" id="ARBA00023002"/>
    </source>
</evidence>
<reference evidence="18 19" key="1">
    <citation type="journal article" date="2019" name="Sci. Rep.">
        <title>Comparative genomics of chytrid fungi reveal insights into the obligate biotrophic and pathogenic lifestyle of Synchytrium endobioticum.</title>
        <authorList>
            <person name="van de Vossenberg B.T.L.H."/>
            <person name="Warris S."/>
            <person name="Nguyen H.D.T."/>
            <person name="van Gent-Pelzer M.P.E."/>
            <person name="Joly D.L."/>
            <person name="van de Geest H.C."/>
            <person name="Bonants P.J.M."/>
            <person name="Smith D.S."/>
            <person name="Levesque C.A."/>
            <person name="van der Lee T.A.J."/>
        </authorList>
    </citation>
    <scope>NUCLEOTIDE SEQUENCE [LARGE SCALE GENOMIC DNA]</scope>
    <source>
        <strain evidence="18 19">CBS 809.83</strain>
    </source>
</reference>
<dbReference type="UniPathway" id="UPA00118"/>
<dbReference type="InterPro" id="IPR038492">
    <property type="entry name" value="GBBH-like_N_sf"/>
</dbReference>
<dbReference type="AlphaFoldDB" id="A0A507E552"/>
<dbReference type="CDD" id="cd00250">
    <property type="entry name" value="CAS_like"/>
    <property type="match status" value="1"/>
</dbReference>
<dbReference type="InterPro" id="IPR012776">
    <property type="entry name" value="Trimethyllysine_dOase"/>
</dbReference>
<dbReference type="PANTHER" id="PTHR10696">
    <property type="entry name" value="GAMMA-BUTYROBETAINE HYDROXYLASE-RELATED"/>
    <property type="match status" value="1"/>
</dbReference>
<feature type="domain" description="Gamma-butyrobetaine hydroxylase-like N-terminal" evidence="17">
    <location>
        <begin position="87"/>
        <end position="167"/>
    </location>
</feature>
<evidence type="ECO:0000256" key="4">
    <source>
        <dbReference type="ARBA" id="ARBA00008654"/>
    </source>
</evidence>
<evidence type="ECO:0000256" key="1">
    <source>
        <dbReference type="ARBA" id="ARBA00001954"/>
    </source>
</evidence>
<dbReference type="FunFam" id="3.60.130.10:FF:000001">
    <property type="entry name" value="Trimethyllysine dioxygenase, mitochondrial"/>
    <property type="match status" value="1"/>
</dbReference>
<dbReference type="GO" id="GO:0005506">
    <property type="term" value="F:iron ion binding"/>
    <property type="evidence" value="ECO:0007669"/>
    <property type="project" value="InterPro"/>
</dbReference>
<evidence type="ECO:0000256" key="8">
    <source>
        <dbReference type="ARBA" id="ARBA00022964"/>
    </source>
</evidence>
<dbReference type="Pfam" id="PF02668">
    <property type="entry name" value="TauD"/>
    <property type="match status" value="1"/>
</dbReference>
<evidence type="ECO:0000256" key="7">
    <source>
        <dbReference type="ARBA" id="ARBA00022873"/>
    </source>
</evidence>
<dbReference type="Gene3D" id="3.60.130.10">
    <property type="entry name" value="Clavaminate synthase-like"/>
    <property type="match status" value="1"/>
</dbReference>
<evidence type="ECO:0000313" key="19">
    <source>
        <dbReference type="Proteomes" id="UP000318582"/>
    </source>
</evidence>
<keyword evidence="10" id="KW-0408">Iron</keyword>
<name>A0A507E552_9FUNG</name>
<dbReference type="InterPro" id="IPR003819">
    <property type="entry name" value="TauD/TfdA-like"/>
</dbReference>
<evidence type="ECO:0000256" key="3">
    <source>
        <dbReference type="ARBA" id="ARBA00005022"/>
    </source>
</evidence>
<dbReference type="NCBIfam" id="TIGR02410">
    <property type="entry name" value="carnitine_TMLD"/>
    <property type="match status" value="1"/>
</dbReference>
<sequence>MAFRSRVGTALYRQGSARVLAYTRRPQAELALKSSPLSSSRANQLHRPATACRQLSSTAASRSPFTTSSAATTAAAEDEAVAAWVEADSTVAVRFPDGAVTRYHGIWLRDHCQCPACFHPVTKQRLLDTAAIPLSIKPAVMTVAEDNKALNIVWDTDSHQSTVDLAWLRHHSYAPKLPPLHSSNSATATVAQRPKRLWDASIASKLPIVQYADVMNSDQGLAAWLADIDVYGLGFVDGVPATPKATEQLGRRVAFIRETHYGGFWDFSANLEHGDTAYTQLALPAHTDTTYFTDPIGLQLFHLLEHRGTGGESLYVDGFHVADQLRATHPWAYDILSTVRMSAHSAGDANTLMEPATTFPLLNHDPLTSQLYQIRFNNDDRSTFSHLPPSRVKDFYAALKEWTRILRDPSNELWTQLKPGRAVMVDNWRVLHGRAEFTGHRRLTGCYHNWDDYRSRVKTVLDKKVMS</sequence>
<gene>
    <name evidence="18" type="ORF">PhCBS80983_g03102</name>
</gene>
<evidence type="ECO:0000256" key="15">
    <source>
        <dbReference type="ARBA" id="ARBA00049334"/>
    </source>
</evidence>
<evidence type="ECO:0000313" key="18">
    <source>
        <dbReference type="EMBL" id="TPX58507.1"/>
    </source>
</evidence>
<keyword evidence="6" id="KW-0479">Metal-binding</keyword>
<evidence type="ECO:0000259" key="16">
    <source>
        <dbReference type="Pfam" id="PF02668"/>
    </source>
</evidence>
<dbReference type="Pfam" id="PF06155">
    <property type="entry name" value="GBBH-like_N"/>
    <property type="match status" value="1"/>
</dbReference>
<keyword evidence="19" id="KW-1185">Reference proteome</keyword>
<dbReference type="GO" id="GO:0005739">
    <property type="term" value="C:mitochondrion"/>
    <property type="evidence" value="ECO:0007669"/>
    <property type="project" value="TreeGrafter"/>
</dbReference>
<dbReference type="InterPro" id="IPR050411">
    <property type="entry name" value="AlphaKG_dependent_hydroxylases"/>
</dbReference>
<comment type="function">
    <text evidence="14">Converts trimethyllysine (TML) into hydroxytrimethyllysine (HTML).</text>
</comment>
<comment type="caution">
    <text evidence="18">The sequence shown here is derived from an EMBL/GenBank/DDBJ whole genome shotgun (WGS) entry which is preliminary data.</text>
</comment>
<comment type="pathway">
    <text evidence="3">Amine and polyamine biosynthesis; carnitine biosynthesis.</text>
</comment>
<protein>
    <recommendedName>
        <fullName evidence="5">trimethyllysine dioxygenase</fullName>
        <ecNumber evidence="5">1.14.11.8</ecNumber>
    </recommendedName>
    <alternativeName>
        <fullName evidence="12">Epsilon-trimethyllysine 2-oxoglutarate dioxygenase</fullName>
    </alternativeName>
    <alternativeName>
        <fullName evidence="11">TML hydroxylase</fullName>
    </alternativeName>
    <alternativeName>
        <fullName evidence="13">TML-alpha-ketoglutarate dioxygenase</fullName>
    </alternativeName>
</protein>
<evidence type="ECO:0000256" key="6">
    <source>
        <dbReference type="ARBA" id="ARBA00022723"/>
    </source>
</evidence>
<keyword evidence="9" id="KW-0560">Oxidoreductase</keyword>
<evidence type="ECO:0000256" key="2">
    <source>
        <dbReference type="ARBA" id="ARBA00001961"/>
    </source>
</evidence>
<accession>A0A507E552</accession>
<keyword evidence="8 18" id="KW-0223">Dioxygenase</keyword>
<dbReference type="PANTHER" id="PTHR10696:SF51">
    <property type="entry name" value="TRIMETHYLLYSINE DIOXYGENASE, MITOCHONDRIAL"/>
    <property type="match status" value="1"/>
</dbReference>
<evidence type="ECO:0000256" key="11">
    <source>
        <dbReference type="ARBA" id="ARBA00030363"/>
    </source>
</evidence>
<evidence type="ECO:0000256" key="10">
    <source>
        <dbReference type="ARBA" id="ARBA00023004"/>
    </source>
</evidence>
<dbReference type="Gene3D" id="3.30.2020.30">
    <property type="match status" value="1"/>
</dbReference>
<dbReference type="STRING" id="109895.A0A507E552"/>
<comment type="cofactor">
    <cofactor evidence="1">
        <name>Fe(2+)</name>
        <dbReference type="ChEBI" id="CHEBI:29033"/>
    </cofactor>
</comment>
<evidence type="ECO:0000256" key="13">
    <source>
        <dbReference type="ARBA" id="ARBA00032283"/>
    </source>
</evidence>
<evidence type="ECO:0000256" key="12">
    <source>
        <dbReference type="ARBA" id="ARBA00031778"/>
    </source>
</evidence>
<dbReference type="InterPro" id="IPR042098">
    <property type="entry name" value="TauD-like_sf"/>
</dbReference>
<feature type="domain" description="TauD/TfdA-like" evidence="16">
    <location>
        <begin position="208"/>
        <end position="447"/>
    </location>
</feature>
<evidence type="ECO:0000256" key="14">
    <source>
        <dbReference type="ARBA" id="ARBA00046008"/>
    </source>
</evidence>
<dbReference type="EMBL" id="QEAQ01000035">
    <property type="protein sequence ID" value="TPX58507.1"/>
    <property type="molecule type" value="Genomic_DNA"/>
</dbReference>
<dbReference type="FunFam" id="3.30.2020.30:FF:000002">
    <property type="entry name" value="Putative gamma-butyrobetaine dioxygenase"/>
    <property type="match status" value="1"/>
</dbReference>